<dbReference type="Proteomes" id="UP000225277">
    <property type="component" value="Unassembled WGS sequence"/>
</dbReference>
<gene>
    <name evidence="3" type="ORF">RCC_05018</name>
</gene>
<feature type="region of interest" description="Disordered" evidence="2">
    <location>
        <begin position="73"/>
        <end position="135"/>
    </location>
</feature>
<reference evidence="3 4" key="1">
    <citation type="submission" date="2016-03" db="EMBL/GenBank/DDBJ databases">
        <authorList>
            <person name="Ploux O."/>
        </authorList>
    </citation>
    <scope>NUCLEOTIDE SEQUENCE [LARGE SCALE GENOMIC DNA]</scope>
    <source>
        <strain evidence="3 4">URUG2</strain>
    </source>
</reference>
<organism evidence="3 4">
    <name type="scientific">Ramularia collo-cygni</name>
    <dbReference type="NCBI Taxonomy" id="112498"/>
    <lineage>
        <taxon>Eukaryota</taxon>
        <taxon>Fungi</taxon>
        <taxon>Dikarya</taxon>
        <taxon>Ascomycota</taxon>
        <taxon>Pezizomycotina</taxon>
        <taxon>Dothideomycetes</taxon>
        <taxon>Dothideomycetidae</taxon>
        <taxon>Mycosphaerellales</taxon>
        <taxon>Mycosphaerellaceae</taxon>
        <taxon>Ramularia</taxon>
    </lineage>
</organism>
<dbReference type="AlphaFoldDB" id="A0A2D3UQJ1"/>
<accession>A0A2D3UQJ1</accession>
<dbReference type="EMBL" id="FJUY01000007">
    <property type="protein sequence ID" value="CZT19172.1"/>
    <property type="molecule type" value="Genomic_DNA"/>
</dbReference>
<keyword evidence="4" id="KW-1185">Reference proteome</keyword>
<dbReference type="RefSeq" id="XP_023626062.1">
    <property type="nucleotide sequence ID" value="XM_023770294.1"/>
</dbReference>
<keyword evidence="1" id="KW-0175">Coiled coil</keyword>
<evidence type="ECO:0000256" key="1">
    <source>
        <dbReference type="SAM" id="Coils"/>
    </source>
</evidence>
<feature type="compositionally biased region" description="Polar residues" evidence="2">
    <location>
        <begin position="114"/>
        <end position="127"/>
    </location>
</feature>
<dbReference type="GeneID" id="35600186"/>
<evidence type="ECO:0000313" key="3">
    <source>
        <dbReference type="EMBL" id="CZT19172.1"/>
    </source>
</evidence>
<name>A0A2D3UQJ1_9PEZI</name>
<sequence>MDVLLTDQEAALEKRKAQLEEDDRQLKIKRARFVERQQVRKEMKMLGDIIRKGRERFEALAKRNKELELEFPTIKSSDPPTSKEISDPVVDLTTTTTGPTTDVNEDTIRHGNIPNATSSLGSTNPKSASPFLGPKDRTIHVDAPGDFHVNHRPIHITSRDVPGNMLFTGGEDGERDAWAVCCARPGCRTNLTKHGDILKGVNGISRHAKISHPEEWRVRFENLDDATRSFGKDPEWCEWYQFSKSEYRNWLDTGALPESALPRGPESSFFQWRLPGKIAKPGGI</sequence>
<evidence type="ECO:0000313" key="4">
    <source>
        <dbReference type="Proteomes" id="UP000225277"/>
    </source>
</evidence>
<evidence type="ECO:0000256" key="2">
    <source>
        <dbReference type="SAM" id="MobiDB-lite"/>
    </source>
</evidence>
<feature type="coiled-coil region" evidence="1">
    <location>
        <begin position="5"/>
        <end position="70"/>
    </location>
</feature>
<proteinExistence type="predicted"/>
<protein>
    <submittedName>
        <fullName evidence="3">Uncharacterized protein</fullName>
    </submittedName>
</protein>
<feature type="compositionally biased region" description="Low complexity" evidence="2">
    <location>
        <begin position="89"/>
        <end position="102"/>
    </location>
</feature>